<dbReference type="PANTHER" id="PTHR42709:SF4">
    <property type="entry name" value="INNER MEMBRANE PROTEIN YQAA"/>
    <property type="match status" value="1"/>
</dbReference>
<accession>A0A3B7M1U9</accession>
<dbReference type="EMBL" id="CP032134">
    <property type="protein sequence ID" value="AXY57757.1"/>
    <property type="molecule type" value="Genomic_DNA"/>
</dbReference>
<dbReference type="PANTHER" id="PTHR42709">
    <property type="entry name" value="ALKALINE PHOSPHATASE LIKE PROTEIN"/>
    <property type="match status" value="1"/>
</dbReference>
<feature type="transmembrane region" description="Helical" evidence="1">
    <location>
        <begin position="87"/>
        <end position="109"/>
    </location>
</feature>
<dbReference type="InterPro" id="IPR032816">
    <property type="entry name" value="VTT_dom"/>
</dbReference>
<organism evidence="3 4">
    <name type="scientific">Acinetobacter chinensis</name>
    <dbReference type="NCBI Taxonomy" id="2004650"/>
    <lineage>
        <taxon>Bacteria</taxon>
        <taxon>Pseudomonadati</taxon>
        <taxon>Pseudomonadota</taxon>
        <taxon>Gammaproteobacteria</taxon>
        <taxon>Moraxellales</taxon>
        <taxon>Moraxellaceae</taxon>
        <taxon>Acinetobacter</taxon>
    </lineage>
</organism>
<keyword evidence="1" id="KW-0812">Transmembrane</keyword>
<protein>
    <submittedName>
        <fullName evidence="3">DedA family protein</fullName>
    </submittedName>
</protein>
<evidence type="ECO:0000259" key="2">
    <source>
        <dbReference type="Pfam" id="PF09335"/>
    </source>
</evidence>
<proteinExistence type="predicted"/>
<dbReference type="GO" id="GO:0005886">
    <property type="term" value="C:plasma membrane"/>
    <property type="evidence" value="ECO:0007669"/>
    <property type="project" value="UniProtKB-ARBA"/>
</dbReference>
<name>A0A3B7M1U9_9GAMM</name>
<dbReference type="RefSeq" id="WP_087513039.1">
    <property type="nucleotide sequence ID" value="NZ_CP032134.1"/>
</dbReference>
<gene>
    <name evidence="3" type="ORF">CDG60_15025</name>
</gene>
<reference evidence="4" key="1">
    <citation type="submission" date="2018-09" db="EMBL/GenBank/DDBJ databases">
        <title>The complete genome of Acinetobacter sp. strain WCHAc010005.</title>
        <authorList>
            <person name="Hu Y."/>
            <person name="Long H."/>
            <person name="Feng Y."/>
            <person name="Zong Z."/>
        </authorList>
    </citation>
    <scope>NUCLEOTIDE SEQUENCE [LARGE SCALE GENOMIC DNA]</scope>
    <source>
        <strain evidence="4">WCHAc010005</strain>
    </source>
</reference>
<dbReference type="AlphaFoldDB" id="A0A3B7M1U9"/>
<evidence type="ECO:0000313" key="4">
    <source>
        <dbReference type="Proteomes" id="UP000263753"/>
    </source>
</evidence>
<feature type="transmembrane region" description="Helical" evidence="1">
    <location>
        <begin position="36"/>
        <end position="57"/>
    </location>
</feature>
<keyword evidence="1" id="KW-0472">Membrane</keyword>
<feature type="domain" description="VTT" evidence="2">
    <location>
        <begin position="24"/>
        <end position="137"/>
    </location>
</feature>
<evidence type="ECO:0000256" key="1">
    <source>
        <dbReference type="SAM" id="Phobius"/>
    </source>
</evidence>
<dbReference type="KEGG" id="achi:CDG60_15025"/>
<feature type="transmembrane region" description="Helical" evidence="1">
    <location>
        <begin position="115"/>
        <end position="137"/>
    </location>
</feature>
<evidence type="ECO:0000313" key="3">
    <source>
        <dbReference type="EMBL" id="AXY57757.1"/>
    </source>
</evidence>
<dbReference type="InterPro" id="IPR051311">
    <property type="entry name" value="DedA_domain"/>
</dbReference>
<keyword evidence="1" id="KW-1133">Transmembrane helix</keyword>
<dbReference type="Pfam" id="PF09335">
    <property type="entry name" value="VTT_dom"/>
    <property type="match status" value="1"/>
</dbReference>
<sequence length="141" mass="15895">MAYLLLFLSAFGAATLLPLQSEAVLAGLLMEGKSSVLLLLLTASLGNIMGSCVNWWLGYKIEHYKNKKWFPVPENQLQRAQLTYAKYGYWSLLLSWLPVIGDPITLIAGLMREKFLRFLFMVSVAKTGRYLVIYLIFAGLV</sequence>
<dbReference type="Proteomes" id="UP000263753">
    <property type="component" value="Chromosome"/>
</dbReference>